<feature type="binding site" evidence="6">
    <location>
        <begin position="226"/>
        <end position="227"/>
    </location>
    <ligand>
        <name>L-ornithine</name>
        <dbReference type="ChEBI" id="CHEBI:46911"/>
    </ligand>
</feature>
<evidence type="ECO:0000256" key="4">
    <source>
        <dbReference type="ARBA" id="ARBA00022679"/>
    </source>
</evidence>
<dbReference type="Pfam" id="PF02729">
    <property type="entry name" value="OTCace_N"/>
    <property type="match status" value="1"/>
</dbReference>
<keyword evidence="10" id="KW-1185">Reference proteome</keyword>
<evidence type="ECO:0000259" key="8">
    <source>
        <dbReference type="Pfam" id="PF02729"/>
    </source>
</evidence>
<reference evidence="9 10" key="1">
    <citation type="submission" date="2009-04" db="EMBL/GenBank/DDBJ databases">
        <authorList>
            <person name="Reysenbach A.-L."/>
            <person name="Heidelberg J.F."/>
            <person name="Nelson W.C."/>
        </authorList>
    </citation>
    <scope>NUCLEOTIDE SEQUENCE [LARGE SCALE GENOMIC DNA]</scope>
    <source>
        <strain evidence="9 10">SS-5</strain>
    </source>
</reference>
<feature type="domain" description="Aspartate/ornithine carbamoyltransferase Asp/Orn-binding" evidence="7">
    <location>
        <begin position="147"/>
        <end position="299"/>
    </location>
</feature>
<feature type="binding site" evidence="6">
    <location>
        <position position="76"/>
    </location>
    <ligand>
        <name>carbamoyl phosphate</name>
        <dbReference type="ChEBI" id="CHEBI:58228"/>
    </ligand>
</feature>
<feature type="binding site" evidence="6">
    <location>
        <begin position="261"/>
        <end position="262"/>
    </location>
    <ligand>
        <name>carbamoyl phosphate</name>
        <dbReference type="ChEBI" id="CHEBI:58228"/>
    </ligand>
</feature>
<dbReference type="GO" id="GO:0005737">
    <property type="term" value="C:cytoplasm"/>
    <property type="evidence" value="ECO:0007669"/>
    <property type="project" value="UniProtKB-SubCell"/>
</dbReference>
<comment type="catalytic activity">
    <reaction evidence="5 6">
        <text>carbamoyl phosphate + L-ornithine = L-citrulline + phosphate + H(+)</text>
        <dbReference type="Rhea" id="RHEA:19513"/>
        <dbReference type="ChEBI" id="CHEBI:15378"/>
        <dbReference type="ChEBI" id="CHEBI:43474"/>
        <dbReference type="ChEBI" id="CHEBI:46911"/>
        <dbReference type="ChEBI" id="CHEBI:57743"/>
        <dbReference type="ChEBI" id="CHEBI:58228"/>
        <dbReference type="EC" id="2.1.3.3"/>
    </reaction>
</comment>
<sequence length="307" mass="34408">MKRDFVSFTDLSREEVLSIIDYAKKLKKDKFADRTLEGKSIGLIFMKQSTRTRLSFEVGVYQMGGQPIYISGSTTQLSRGEDIKDTARVMSRYLDGIVIRTFSHQEVEELAKYSSIPVINALTDYQHPCQVLADLMTIDEEFGSLENKKVAYVGDGNNMANTLLLACALMGMDMSVATPPNYEPNGKAVYESLEIAKKSGSKITITNDPKEAVLEADVIYTDVWVSMGQENEKGKKDVFKPFTVNKDLVLLAKPDAIVMHCLPAHKGEEITEDVFEQYSDVIFNQAENRLHVQKSLMSFLFKKNIGG</sequence>
<dbReference type="Gene3D" id="3.40.50.1370">
    <property type="entry name" value="Aspartate/ornithine carbamoyltransferase"/>
    <property type="match status" value="2"/>
</dbReference>
<dbReference type="GO" id="GO:0004585">
    <property type="term" value="F:ornithine carbamoyltransferase activity"/>
    <property type="evidence" value="ECO:0007669"/>
    <property type="project" value="UniProtKB-UniRule"/>
</dbReference>
<dbReference type="PANTHER" id="PTHR45753:SF3">
    <property type="entry name" value="ORNITHINE TRANSCARBAMYLASE, MITOCHONDRIAL"/>
    <property type="match status" value="1"/>
</dbReference>
<comment type="subcellular location">
    <subcellularLocation>
        <location evidence="6">Cytoplasm</location>
    </subcellularLocation>
</comment>
<comment type="similarity">
    <text evidence="2 6">Belongs to the aspartate/ornithine carbamoyltransferase superfamily. OTCase family.</text>
</comment>
<dbReference type="GO" id="GO:0019240">
    <property type="term" value="P:citrulline biosynthetic process"/>
    <property type="evidence" value="ECO:0007669"/>
    <property type="project" value="TreeGrafter"/>
</dbReference>
<evidence type="ECO:0000256" key="5">
    <source>
        <dbReference type="ARBA" id="ARBA00048772"/>
    </source>
</evidence>
<dbReference type="InterPro" id="IPR002292">
    <property type="entry name" value="Orn/put_carbamltrans"/>
</dbReference>
<dbReference type="NCBIfam" id="TIGR00658">
    <property type="entry name" value="orni_carb_tr"/>
    <property type="match status" value="1"/>
</dbReference>
<evidence type="ECO:0000313" key="10">
    <source>
        <dbReference type="Proteomes" id="UP000005540"/>
    </source>
</evidence>
<dbReference type="PROSITE" id="PS00097">
    <property type="entry name" value="CARBAMOYLTRANSFERASE"/>
    <property type="match status" value="1"/>
</dbReference>
<dbReference type="InterPro" id="IPR024904">
    <property type="entry name" value="OTCase_ArgI"/>
</dbReference>
<feature type="binding site" evidence="6">
    <location>
        <position position="222"/>
    </location>
    <ligand>
        <name>L-ornithine</name>
        <dbReference type="ChEBI" id="CHEBI:46911"/>
    </ligand>
</feature>
<feature type="binding site" evidence="6">
    <location>
        <begin position="49"/>
        <end position="52"/>
    </location>
    <ligand>
        <name>carbamoyl phosphate</name>
        <dbReference type="ChEBI" id="CHEBI:58228"/>
    </ligand>
</feature>
<proteinExistence type="inferred from homology"/>
<dbReference type="InterPro" id="IPR006132">
    <property type="entry name" value="Asp/Orn_carbamoyltranf_P-bd"/>
</dbReference>
<dbReference type="NCBIfam" id="NF001986">
    <property type="entry name" value="PRK00779.1"/>
    <property type="match status" value="1"/>
</dbReference>
<feature type="domain" description="Aspartate/ornithine carbamoyltransferase carbamoyl-P binding" evidence="8">
    <location>
        <begin position="3"/>
        <end position="140"/>
    </location>
</feature>
<dbReference type="FunFam" id="3.40.50.1370:FF:000008">
    <property type="entry name" value="Ornithine carbamoyltransferase"/>
    <property type="match status" value="1"/>
</dbReference>
<keyword evidence="6" id="KW-0963">Cytoplasm</keyword>
<name>C4FKS9_9AQUI</name>
<feature type="binding site" evidence="6">
    <location>
        <position position="158"/>
    </location>
    <ligand>
        <name>L-ornithine</name>
        <dbReference type="ChEBI" id="CHEBI:46911"/>
    </ligand>
</feature>
<feature type="binding site" evidence="6">
    <location>
        <position position="289"/>
    </location>
    <ligand>
        <name>carbamoyl phosphate</name>
        <dbReference type="ChEBI" id="CHEBI:58228"/>
    </ligand>
</feature>
<dbReference type="PRINTS" id="PR00102">
    <property type="entry name" value="OTCASE"/>
</dbReference>
<evidence type="ECO:0000256" key="1">
    <source>
        <dbReference type="ARBA" id="ARBA00004975"/>
    </source>
</evidence>
<evidence type="ECO:0000256" key="2">
    <source>
        <dbReference type="ARBA" id="ARBA00007805"/>
    </source>
</evidence>
<dbReference type="GO" id="GO:0016597">
    <property type="term" value="F:amino acid binding"/>
    <property type="evidence" value="ECO:0007669"/>
    <property type="project" value="InterPro"/>
</dbReference>
<comment type="caution">
    <text evidence="9">The sequence shown here is derived from an EMBL/GenBank/DDBJ whole genome shotgun (WGS) entry which is preliminary data.</text>
</comment>
<organism evidence="9 10">
    <name type="scientific">Sulfurihydrogenibium yellowstonense SS-5</name>
    <dbReference type="NCBI Taxonomy" id="432331"/>
    <lineage>
        <taxon>Bacteria</taxon>
        <taxon>Pseudomonadati</taxon>
        <taxon>Aquificota</taxon>
        <taxon>Aquificia</taxon>
        <taxon>Aquificales</taxon>
        <taxon>Hydrogenothermaceae</taxon>
        <taxon>Sulfurihydrogenibium</taxon>
    </lineage>
</organism>
<dbReference type="InterPro" id="IPR036901">
    <property type="entry name" value="Asp/Orn_carbamoylTrfase_sf"/>
</dbReference>
<dbReference type="Pfam" id="PF00185">
    <property type="entry name" value="OTCace"/>
    <property type="match status" value="1"/>
</dbReference>
<dbReference type="SUPFAM" id="SSF53671">
    <property type="entry name" value="Aspartate/ornithine carbamoyltransferase"/>
    <property type="match status" value="1"/>
</dbReference>
<dbReference type="OrthoDB" id="9802587at2"/>
<keyword evidence="4 6" id="KW-0808">Transferase</keyword>
<dbReference type="PANTHER" id="PTHR45753">
    <property type="entry name" value="ORNITHINE CARBAMOYLTRANSFERASE, MITOCHONDRIAL"/>
    <property type="match status" value="1"/>
</dbReference>
<dbReference type="InterPro" id="IPR006131">
    <property type="entry name" value="Asp_carbamoyltransf_Asp/Orn-bd"/>
</dbReference>
<protein>
    <recommendedName>
        <fullName evidence="3 6">Ornithine carbamoyltransferase</fullName>
        <shortName evidence="6">OTCase</shortName>
        <ecNumber evidence="3 6">2.1.3.3</ecNumber>
    </recommendedName>
</protein>
<evidence type="ECO:0000256" key="3">
    <source>
        <dbReference type="ARBA" id="ARBA00013007"/>
    </source>
</evidence>
<dbReference type="HAMAP" id="MF_01109">
    <property type="entry name" value="OTCase"/>
    <property type="match status" value="1"/>
</dbReference>
<dbReference type="InterPro" id="IPR006130">
    <property type="entry name" value="Asp/Orn_carbamoylTrfase"/>
</dbReference>
<feature type="binding site" evidence="6">
    <location>
        <position position="100"/>
    </location>
    <ligand>
        <name>carbamoyl phosphate</name>
        <dbReference type="ChEBI" id="CHEBI:58228"/>
    </ligand>
</feature>
<dbReference type="EMBL" id="ABZS01000114">
    <property type="protein sequence ID" value="EEP60317.1"/>
    <property type="molecule type" value="Genomic_DNA"/>
</dbReference>
<dbReference type="AlphaFoldDB" id="C4FKS9"/>
<gene>
    <name evidence="9" type="primary">argF</name>
    <name evidence="9" type="ORF">SULYE_1179</name>
</gene>
<dbReference type="GO" id="GO:0042450">
    <property type="term" value="P:L-arginine biosynthetic process via ornithine"/>
    <property type="evidence" value="ECO:0007669"/>
    <property type="project" value="UniProtKB-UniRule"/>
</dbReference>
<evidence type="ECO:0000313" key="9">
    <source>
        <dbReference type="EMBL" id="EEP60317.1"/>
    </source>
</evidence>
<dbReference type="RefSeq" id="WP_007547337.1">
    <property type="nucleotide sequence ID" value="NZ_ABZS01000114.1"/>
</dbReference>
<evidence type="ECO:0000256" key="6">
    <source>
        <dbReference type="HAMAP-Rule" id="MF_01109"/>
    </source>
</evidence>
<dbReference type="EC" id="2.1.3.3" evidence="3 6"/>
<dbReference type="Proteomes" id="UP000005540">
    <property type="component" value="Unassembled WGS sequence"/>
</dbReference>
<feature type="binding site" evidence="6">
    <location>
        <begin position="127"/>
        <end position="130"/>
    </location>
    <ligand>
        <name>carbamoyl phosphate</name>
        <dbReference type="ChEBI" id="CHEBI:58228"/>
    </ligand>
</feature>
<dbReference type="PRINTS" id="PR00100">
    <property type="entry name" value="AOTCASE"/>
</dbReference>
<accession>C4FKS9</accession>
<evidence type="ECO:0000259" key="7">
    <source>
        <dbReference type="Pfam" id="PF00185"/>
    </source>
</evidence>
<comment type="pathway">
    <text evidence="1">Amino-acid biosynthesis; L-arginine biosynthesis; L-arginine from L-ornithine and carbamoyl phosphate: step 1/3.</text>
</comment>